<evidence type="ECO:0000259" key="4">
    <source>
        <dbReference type="Pfam" id="PF01345"/>
    </source>
</evidence>
<dbReference type="InterPro" id="IPR001611">
    <property type="entry name" value="Leu-rich_rpt"/>
</dbReference>
<keyword evidence="3" id="KW-0732">Signal</keyword>
<comment type="caution">
    <text evidence="6">The sequence shown here is derived from an EMBL/GenBank/DDBJ whole genome shotgun (WGS) entry which is preliminary data.</text>
</comment>
<evidence type="ECO:0000256" key="1">
    <source>
        <dbReference type="ARBA" id="ARBA00022614"/>
    </source>
</evidence>
<evidence type="ECO:0000256" key="2">
    <source>
        <dbReference type="ARBA" id="ARBA00022737"/>
    </source>
</evidence>
<dbReference type="InterPro" id="IPR052574">
    <property type="entry name" value="CDIRP"/>
</dbReference>
<evidence type="ECO:0000313" key="6">
    <source>
        <dbReference type="EMBL" id="CAL2106055.1"/>
    </source>
</evidence>
<dbReference type="SUPFAM" id="SSF117074">
    <property type="entry name" value="Hypothetical protein PA1324"/>
    <property type="match status" value="1"/>
</dbReference>
<dbReference type="EMBL" id="CAXJRC010000011">
    <property type="protein sequence ID" value="CAL2106055.1"/>
    <property type="molecule type" value="Genomic_DNA"/>
</dbReference>
<reference evidence="6 7" key="1">
    <citation type="submission" date="2024-05" db="EMBL/GenBank/DDBJ databases">
        <authorList>
            <person name="Duchaud E."/>
        </authorList>
    </citation>
    <scope>NUCLEOTIDE SEQUENCE [LARGE SCALE GENOMIC DNA]</scope>
    <source>
        <strain evidence="6">Ena-SAMPLE-TAB-13-05-2024-13:56:06:370-140305</strain>
    </source>
</reference>
<evidence type="ECO:0000259" key="5">
    <source>
        <dbReference type="Pfam" id="PF24595"/>
    </source>
</evidence>
<dbReference type="Pfam" id="PF01345">
    <property type="entry name" value="DUF11"/>
    <property type="match status" value="1"/>
</dbReference>
<dbReference type="PANTHER" id="PTHR47566:SF1">
    <property type="entry name" value="PROTEIN NUD1"/>
    <property type="match status" value="1"/>
</dbReference>
<keyword evidence="7" id="KW-1185">Reference proteome</keyword>
<dbReference type="PROSITE" id="PS51450">
    <property type="entry name" value="LRR"/>
    <property type="match status" value="1"/>
</dbReference>
<evidence type="ECO:0000256" key="3">
    <source>
        <dbReference type="SAM" id="SignalP"/>
    </source>
</evidence>
<dbReference type="PANTHER" id="PTHR47566">
    <property type="match status" value="1"/>
</dbReference>
<sequence>MKHKLILLCILTCFFKVQAQNINFKDNLFKQYMVQATSADSNKDGEITVEEAKNLTGRIALLSADFKDVSDIKYFENIESFRMVLTGVSSLDLSNNKALKQLIISENQDLTSISLGSNTNLNQVHIRYSYNLTTFSIGATPALKEFTLAESQLTTLNLEDKIALESINVSSNKLTNLKLPNTPTLTNIEAYNNQLTTLSVTNIPNLEKLILRNNQITSINIAQNAAINHLDISNNSLTTIDVRNNTLNRLDFSSNPNLETAFIAGNHTFKPSNGSLGYTNCLNLKNICASPDIFQEIKAKKGTTGYSNYEISLNCGTSNNINFKDFYFKSAILLPANNVDTDGDGAVSFAEAEAVTSLLIPTTTATPGKNGFPLEIEDISELKFFKNLRELNYHQKASDKTPIKTISLGKHPFLERLTIDAPDIDILDISVLPKLTYLNIDKNTLSTIDVTSNTALKELKVASTVLTSIDLRKNTLLENLHVSMYKLQELNLEKNTQIQNLIVIGGSFPSLDLSKQATLKNVMIIATVVTGLDFSNNPVLETVEVRVFSALKEVNVTQNSKLRSLRVENFENQNGAFNVATIDVSKNINLTSLFIKNAKLAAIDLSKNIALDTIDVSGNVLTALNLDTNTKAKNINAANNKLPTIDISKNDALETLQLQNNELTDITFGDNNSKLSSLNVAGNQFLTFDARKYTLDYLNVENNSDLKTVFLTGQLFKGTLDNFEFKNTPSLAFMCVDEHYVESAIYRRSYIQNTGNYKVSTDCGKSNFLRGRVKFDINNDGCDVNDRGFSAGLSLNIFPVAGGFPITVFPDKNGFYEANVEAGSYYVFSNFAKPTNFAISPAPTFPPTIINFPAEGPIKTQDFCVTSLVDFNDLEITIVPEGIPARPGFDTSYNITYKNRGTTTQSGTIALEYMEDILTLVSANPAVATTTSNQFSWNFTDLKPYEAREIKLTLNVNKPTDSPAVNNGDILTYTVKVNGATDEAPEDNTMVLNQTVVNSYDPNDKTCLEGNILEPKEVGKYLHYLIRFENKGTADAINISIVDEIDTTKLDIKTFEPLYASHKYTTTIKDEKEVTFTFEEINLPFDDATNDGYVLFRIKTKDDLVLGDVIDNKAAIYFDFNPPIITNTERVEVKEKKVGPPTFEDYFTLSPNPTTGIMNLTEKNSDIQIQYITIHDLSDRMVGFFPGQLRTFNVSYLFPNLYFMKIHSDKGILVHKFMKVNN</sequence>
<name>A0ABM9PK67_9FLAO</name>
<dbReference type="Gene3D" id="3.80.10.10">
    <property type="entry name" value="Ribonuclease Inhibitor"/>
    <property type="match status" value="3"/>
</dbReference>
<protein>
    <submittedName>
        <fullName evidence="6">Uncharacterized protein</fullName>
    </submittedName>
</protein>
<organism evidence="6 7">
    <name type="scientific">Tenacibaculum vairaonense</name>
    <dbReference type="NCBI Taxonomy" id="3137860"/>
    <lineage>
        <taxon>Bacteria</taxon>
        <taxon>Pseudomonadati</taxon>
        <taxon>Bacteroidota</taxon>
        <taxon>Flavobacteriia</taxon>
        <taxon>Flavobacteriales</taxon>
        <taxon>Flavobacteriaceae</taxon>
        <taxon>Tenacibaculum</taxon>
    </lineage>
</organism>
<feature type="domain" description="DUF7619" evidence="5">
    <location>
        <begin position="1001"/>
        <end position="1129"/>
    </location>
</feature>
<dbReference type="Pfam" id="PF24595">
    <property type="entry name" value="DUF7619"/>
    <property type="match status" value="1"/>
</dbReference>
<evidence type="ECO:0000313" key="7">
    <source>
        <dbReference type="Proteomes" id="UP001497602"/>
    </source>
</evidence>
<proteinExistence type="predicted"/>
<feature type="signal peptide" evidence="3">
    <location>
        <begin position="1"/>
        <end position="19"/>
    </location>
</feature>
<feature type="chain" id="PRO_5047435580" evidence="3">
    <location>
        <begin position="20"/>
        <end position="1222"/>
    </location>
</feature>
<accession>A0ABM9PK67</accession>
<feature type="domain" description="DUF11" evidence="4">
    <location>
        <begin position="873"/>
        <end position="989"/>
    </location>
</feature>
<keyword evidence="1" id="KW-0433">Leucine-rich repeat</keyword>
<dbReference type="Proteomes" id="UP001497602">
    <property type="component" value="Unassembled WGS sequence"/>
</dbReference>
<dbReference type="InterPro" id="IPR001434">
    <property type="entry name" value="OmcB-like_DUF11"/>
</dbReference>
<dbReference type="SUPFAM" id="SSF52058">
    <property type="entry name" value="L domain-like"/>
    <property type="match status" value="3"/>
</dbReference>
<gene>
    <name evidence="6" type="ORF">T190115A13A_10211</name>
</gene>
<dbReference type="InterPro" id="IPR032675">
    <property type="entry name" value="LRR_dom_sf"/>
</dbReference>
<dbReference type="InterPro" id="IPR055353">
    <property type="entry name" value="DUF7619"/>
</dbReference>
<keyword evidence="2" id="KW-0677">Repeat</keyword>